<evidence type="ECO:0000313" key="1">
    <source>
        <dbReference type="EMBL" id="KAA8917292.1"/>
    </source>
</evidence>
<protein>
    <submittedName>
        <fullName evidence="1">Uncharacterized protein</fullName>
    </submittedName>
</protein>
<sequence>MPAKGSEGVEGETRIDVPDKTVRGFLVATEMEVPEKKRVGVVVDALSDRVKKLLGERRLRKLSWTELKDEVERLTVMEESEVMLLWVNPEYKFKPSTSGHNVALTWSQIVEYVQHFLSLREAVAYSFKVFGSYDNRLCAHHDEHCRFHVMMAASKGRGKDFLRALLTPTYTDPVAELYDSVLTQQLDVTDFENLKKLVISLKVNEKRVSVKRRFVIFSEAIEKYTMHGSSYDVDMDFFRRMTFSLLPFELRCLVGQTLFADEGFCFKRRPELDSPPKPTPAEDRISYWNLAHQCVNAISGWMPDEQLEAQFKKVQSRAECSELVEYLAQYDTIYNRKTFEIFLPNFRYLTNGLLSQKKLSEHDKWVCLLLKLAKPVRRVTEAKIHASNKENMLDESTLFQDIADSLGYYIQLEEVDKVHAKLIAMNEVDKFQWNAPLAKAFDPKKYL</sequence>
<reference evidence="1" key="1">
    <citation type="journal article" date="2019" name="G3 (Bethesda)">
        <title>Genome Assemblies of Two Rare Opportunistic Yeast Pathogens: Diutina rugosa (syn. Candida rugosa) and Trichomonascus ciferrii (syn. Candida ciferrii).</title>
        <authorList>
            <person name="Mixao V."/>
            <person name="Saus E."/>
            <person name="Hansen A.P."/>
            <person name="Lass-Florl C."/>
            <person name="Gabaldon T."/>
        </authorList>
    </citation>
    <scope>NUCLEOTIDE SEQUENCE</scope>
    <source>
        <strain evidence="1">CBS 4856</strain>
    </source>
</reference>
<organism evidence="1 2">
    <name type="scientific">Trichomonascus ciferrii</name>
    <dbReference type="NCBI Taxonomy" id="44093"/>
    <lineage>
        <taxon>Eukaryota</taxon>
        <taxon>Fungi</taxon>
        <taxon>Dikarya</taxon>
        <taxon>Ascomycota</taxon>
        <taxon>Saccharomycotina</taxon>
        <taxon>Dipodascomycetes</taxon>
        <taxon>Dipodascales</taxon>
        <taxon>Trichomonascaceae</taxon>
        <taxon>Trichomonascus</taxon>
        <taxon>Trichomonascus ciferrii complex</taxon>
    </lineage>
</organism>
<comment type="caution">
    <text evidence="1">The sequence shown here is derived from an EMBL/GenBank/DDBJ whole genome shotgun (WGS) entry which is preliminary data.</text>
</comment>
<dbReference type="VEuPathDB" id="FungiDB:TRICI_000578"/>
<dbReference type="EMBL" id="SWFS01000050">
    <property type="protein sequence ID" value="KAA8917292.1"/>
    <property type="molecule type" value="Genomic_DNA"/>
</dbReference>
<evidence type="ECO:0000313" key="2">
    <source>
        <dbReference type="Proteomes" id="UP000761534"/>
    </source>
</evidence>
<proteinExistence type="predicted"/>
<keyword evidence="2" id="KW-1185">Reference proteome</keyword>
<dbReference type="AlphaFoldDB" id="A0A642VD33"/>
<name>A0A642VD33_9ASCO</name>
<accession>A0A642VD33</accession>
<gene>
    <name evidence="1" type="ORF">TRICI_000578</name>
</gene>
<dbReference type="Proteomes" id="UP000761534">
    <property type="component" value="Unassembled WGS sequence"/>
</dbReference>